<dbReference type="SUPFAM" id="SSF117396">
    <property type="entry name" value="TM1631-like"/>
    <property type="match status" value="1"/>
</dbReference>
<sequence>MAIHIGLTGWGDHPSLYENQSISSGKLFAYASHFPVVEVDTAFYAIQPQKNFKKWVEETPDDFSFVIKAFHTLTRHDRAQLTLKDLKDLMDAYIDSIEPVLKANKLNAILFQFPPWFDLRKENIRYLRVIREYLRDYPLAIEFRNRSWFKPQFKQQTIDFMKKENWIHTICDEPQAGEGSVPAILESTNETTLIRFHGRNVHGWNKNGRENWRAVRFLYRYSEPELKEWAARIKELEKQSKNITILFNNNSGGDAADNAKQFIELLDIHYEGLNPRQMDLFDGGL</sequence>
<dbReference type="Pfam" id="PF01904">
    <property type="entry name" value="DUF72"/>
    <property type="match status" value="1"/>
</dbReference>
<dbReference type="Proteomes" id="UP001500880">
    <property type="component" value="Unassembled WGS sequence"/>
</dbReference>
<proteinExistence type="predicted"/>
<dbReference type="PANTHER" id="PTHR30348">
    <property type="entry name" value="UNCHARACTERIZED PROTEIN YECE"/>
    <property type="match status" value="1"/>
</dbReference>
<evidence type="ECO:0000313" key="1">
    <source>
        <dbReference type="EMBL" id="GAA0480723.1"/>
    </source>
</evidence>
<reference evidence="2" key="1">
    <citation type="journal article" date="2019" name="Int. J. Syst. Evol. Microbiol.">
        <title>The Global Catalogue of Microorganisms (GCM) 10K type strain sequencing project: providing services to taxonomists for standard genome sequencing and annotation.</title>
        <authorList>
            <consortium name="The Broad Institute Genomics Platform"/>
            <consortium name="The Broad Institute Genome Sequencing Center for Infectious Disease"/>
            <person name="Wu L."/>
            <person name="Ma J."/>
        </authorList>
    </citation>
    <scope>NUCLEOTIDE SEQUENCE [LARGE SCALE GENOMIC DNA]</scope>
    <source>
        <strain evidence="2">JCM 12389</strain>
    </source>
</reference>
<accession>A0ABP3KII3</accession>
<dbReference type="EMBL" id="BAAADO010000001">
    <property type="protein sequence ID" value="GAA0480723.1"/>
    <property type="molecule type" value="Genomic_DNA"/>
</dbReference>
<keyword evidence="2" id="KW-1185">Reference proteome</keyword>
<dbReference type="InterPro" id="IPR036520">
    <property type="entry name" value="UPF0759_sf"/>
</dbReference>
<dbReference type="InterPro" id="IPR002763">
    <property type="entry name" value="DUF72"/>
</dbReference>
<name>A0ABP3KII3_9BACI</name>
<comment type="caution">
    <text evidence="1">The sequence shown here is derived from an EMBL/GenBank/DDBJ whole genome shotgun (WGS) entry which is preliminary data.</text>
</comment>
<evidence type="ECO:0000313" key="2">
    <source>
        <dbReference type="Proteomes" id="UP001500880"/>
    </source>
</evidence>
<protein>
    <submittedName>
        <fullName evidence="1">DUF72 domain-containing protein</fullName>
    </submittedName>
</protein>
<organism evidence="1 2">
    <name type="scientific">Salinibacillus aidingensis</name>
    <dbReference type="NCBI Taxonomy" id="237684"/>
    <lineage>
        <taxon>Bacteria</taxon>
        <taxon>Bacillati</taxon>
        <taxon>Bacillota</taxon>
        <taxon>Bacilli</taxon>
        <taxon>Bacillales</taxon>
        <taxon>Bacillaceae</taxon>
        <taxon>Salinibacillus</taxon>
    </lineage>
</organism>
<dbReference type="Gene3D" id="3.20.20.410">
    <property type="entry name" value="Protein of unknown function UPF0759"/>
    <property type="match status" value="1"/>
</dbReference>
<gene>
    <name evidence="1" type="ORF">GCM10008986_01640</name>
</gene>
<dbReference type="PANTHER" id="PTHR30348:SF13">
    <property type="entry name" value="UPF0759 PROTEIN YUNF"/>
    <property type="match status" value="1"/>
</dbReference>
<dbReference type="RefSeq" id="WP_343836470.1">
    <property type="nucleotide sequence ID" value="NZ_BAAADO010000001.1"/>
</dbReference>